<dbReference type="RefSeq" id="WP_375737173.1">
    <property type="nucleotide sequence ID" value="NZ_JBCGDC010000237.1"/>
</dbReference>
<name>A0ABV5D5Y8_9ACTN</name>
<gene>
    <name evidence="1" type="ORF">AAFH96_35735</name>
</gene>
<dbReference type="Proteomes" id="UP001582793">
    <property type="component" value="Unassembled WGS sequence"/>
</dbReference>
<proteinExistence type="predicted"/>
<dbReference type="SUPFAM" id="SSF46689">
    <property type="entry name" value="Homeodomain-like"/>
    <property type="match status" value="1"/>
</dbReference>
<dbReference type="InterPro" id="IPR036388">
    <property type="entry name" value="WH-like_DNA-bd_sf"/>
</dbReference>
<dbReference type="Gene3D" id="1.10.10.10">
    <property type="entry name" value="Winged helix-like DNA-binding domain superfamily/Winged helix DNA-binding domain"/>
    <property type="match status" value="1"/>
</dbReference>
<evidence type="ECO:0000313" key="1">
    <source>
        <dbReference type="EMBL" id="MFB6398388.1"/>
    </source>
</evidence>
<dbReference type="Pfam" id="PF01527">
    <property type="entry name" value="HTH_Tnp_1"/>
    <property type="match status" value="1"/>
</dbReference>
<dbReference type="InterPro" id="IPR009057">
    <property type="entry name" value="Homeodomain-like_sf"/>
</dbReference>
<dbReference type="EMBL" id="JBCGDC010000237">
    <property type="protein sequence ID" value="MFB6398388.1"/>
    <property type="molecule type" value="Genomic_DNA"/>
</dbReference>
<protein>
    <submittedName>
        <fullName evidence="1">Transposase</fullName>
    </submittedName>
</protein>
<reference evidence="1 2" key="1">
    <citation type="submission" date="2024-04" db="EMBL/GenBank/DDBJ databases">
        <title>Polymorphospora sp. isolated from Baiyangdian Lake in Xiong'an New Area.</title>
        <authorList>
            <person name="Zhang X."/>
            <person name="Liu J."/>
        </authorList>
    </citation>
    <scope>NUCLEOTIDE SEQUENCE [LARGE SCALE GENOMIC DNA]</scope>
    <source>
        <strain evidence="1 2">2-325</strain>
    </source>
</reference>
<dbReference type="InterPro" id="IPR002514">
    <property type="entry name" value="Transposase_8"/>
</dbReference>
<keyword evidence="2" id="KW-1185">Reference proteome</keyword>
<evidence type="ECO:0000313" key="2">
    <source>
        <dbReference type="Proteomes" id="UP001582793"/>
    </source>
</evidence>
<sequence>MSRRYPPEFRRKVLDLLKAGRSVAELVRDLEISDQTIYNWRRQELIDTGQMPGVTSADQAELVAARRRIAELAVHRRAAELLKEVVPPKDRYAVIKQMAAEGLPVEVCCRVLQVSASGYYAWRDRPPSALALRQVWLTEQTRAVHLASRGRLSLRSL</sequence>
<organism evidence="1 2">
    <name type="scientific">Polymorphospora lycopeni</name>
    <dbReference type="NCBI Taxonomy" id="3140240"/>
    <lineage>
        <taxon>Bacteria</taxon>
        <taxon>Bacillati</taxon>
        <taxon>Actinomycetota</taxon>
        <taxon>Actinomycetes</taxon>
        <taxon>Micromonosporales</taxon>
        <taxon>Micromonosporaceae</taxon>
        <taxon>Polymorphospora</taxon>
    </lineage>
</organism>
<comment type="caution">
    <text evidence="1">The sequence shown here is derived from an EMBL/GenBank/DDBJ whole genome shotgun (WGS) entry which is preliminary data.</text>
</comment>
<accession>A0ABV5D5Y8</accession>